<dbReference type="SUPFAM" id="SSF53335">
    <property type="entry name" value="S-adenosyl-L-methionine-dependent methyltransferases"/>
    <property type="match status" value="2"/>
</dbReference>
<dbReference type="InterPro" id="IPR051419">
    <property type="entry name" value="Lys/N-term_MeTrsfase_sf"/>
</dbReference>
<dbReference type="InterPro" id="IPR013216">
    <property type="entry name" value="Methyltransf_11"/>
</dbReference>
<dbReference type="eggNOG" id="KOG2352">
    <property type="taxonomic scope" value="Eukaryota"/>
</dbReference>
<organism evidence="7">
    <name type="scientific">Aureococcus anophagefferens</name>
    <name type="common">Harmful bloom alga</name>
    <dbReference type="NCBI Taxonomy" id="44056"/>
    <lineage>
        <taxon>Eukaryota</taxon>
        <taxon>Sar</taxon>
        <taxon>Stramenopiles</taxon>
        <taxon>Ochrophyta</taxon>
        <taxon>Pelagophyceae</taxon>
        <taxon>Pelagomonadales</taxon>
        <taxon>Pelagomonadaceae</taxon>
        <taxon>Aureococcus</taxon>
    </lineage>
</organism>
<evidence type="ECO:0000256" key="3">
    <source>
        <dbReference type="ARBA" id="ARBA00022679"/>
    </source>
</evidence>
<proteinExistence type="inferred from homology"/>
<dbReference type="Gene3D" id="3.40.50.150">
    <property type="entry name" value="Vaccinia Virus protein VP39"/>
    <property type="match status" value="2"/>
</dbReference>
<feature type="compositionally biased region" description="Pro residues" evidence="4">
    <location>
        <begin position="214"/>
        <end position="223"/>
    </location>
</feature>
<dbReference type="InParanoid" id="F0YCF3"/>
<dbReference type="AlphaFoldDB" id="F0YCF3"/>
<dbReference type="KEGG" id="aaf:AURANDRAFT_64974"/>
<feature type="domain" description="Methyltransferase type 11" evidence="5">
    <location>
        <begin position="51"/>
        <end position="144"/>
    </location>
</feature>
<evidence type="ECO:0000256" key="2">
    <source>
        <dbReference type="ARBA" id="ARBA00022603"/>
    </source>
</evidence>
<dbReference type="GeneID" id="20225102"/>
<dbReference type="GO" id="GO:0032259">
    <property type="term" value="P:methylation"/>
    <property type="evidence" value="ECO:0007669"/>
    <property type="project" value="UniProtKB-KW"/>
</dbReference>
<evidence type="ECO:0000313" key="6">
    <source>
        <dbReference type="EMBL" id="EGB07397.1"/>
    </source>
</evidence>
<evidence type="ECO:0000256" key="1">
    <source>
        <dbReference type="ARBA" id="ARBA00008361"/>
    </source>
</evidence>
<sequence length="450" mass="47358">MEHHDAAFWDAEYASGALGERAFDWLFDFAELGEARWRALLGPAGGRVAVVGCGHASLSASVAALGYDTVSMDSSATVIAAMRAAHPALAWEVRDARDLPPRSFDVVLDKACLDAVLCYADASAADACVASYARALRPGGRLVVFACAREHGGADNDGYGGGAPRALALVETRFRDVAVEELAASRSIAPTYDDVRPTHYAQIVARAPADDPEAPPPAAPPPPREPHLDDYAAPPPREPHIDDYDAYYSGALTDGPPDPHDAFCSWAALAPKFAAAVAPLGARPRVLEVGHGLSDVGAGLAAVADYCGVDAVPACVDLQRSRFPDLRLAVADARELGAADGFLARAWGEPHADVVFDKGTFDALFLYADPESAVRAYLGGARRLLAARRGVLVVVGCARTDGILQGTGAPRLRDYLDAGGWRVDAQEEILSDVGAGERTFDWIVAAPPPD</sequence>
<reference evidence="6 7" key="1">
    <citation type="journal article" date="2011" name="Proc. Natl. Acad. Sci. U.S.A.">
        <title>Niche of harmful alga Aureococcus anophagefferens revealed through ecogenomics.</title>
        <authorList>
            <person name="Gobler C.J."/>
            <person name="Berry D.L."/>
            <person name="Dyhrman S.T."/>
            <person name="Wilhelm S.W."/>
            <person name="Salamov A."/>
            <person name="Lobanov A.V."/>
            <person name="Zhang Y."/>
            <person name="Collier J.L."/>
            <person name="Wurch L.L."/>
            <person name="Kustka A.B."/>
            <person name="Dill B.D."/>
            <person name="Shah M."/>
            <person name="VerBerkmoes N.C."/>
            <person name="Kuo A."/>
            <person name="Terry A."/>
            <person name="Pangilinan J."/>
            <person name="Lindquist E.A."/>
            <person name="Lucas S."/>
            <person name="Paulsen I.T."/>
            <person name="Hattenrath-Lehmann T.K."/>
            <person name="Talmage S.C."/>
            <person name="Walker E.A."/>
            <person name="Koch F."/>
            <person name="Burson A.M."/>
            <person name="Marcoval M.A."/>
            <person name="Tang Y.Z."/>
            <person name="Lecleir G.R."/>
            <person name="Coyne K.J."/>
            <person name="Berg G.M."/>
            <person name="Bertrand E.M."/>
            <person name="Saito M.A."/>
            <person name="Gladyshev V.N."/>
            <person name="Grigoriev I.V."/>
        </authorList>
    </citation>
    <scope>NUCLEOTIDE SEQUENCE [LARGE SCALE GENOMIC DNA]</scope>
    <source>
        <strain evidence="7">CCMP 1984</strain>
    </source>
</reference>
<comment type="similarity">
    <text evidence="1">Belongs to the methyltransferase superfamily.</text>
</comment>
<evidence type="ECO:0000313" key="7">
    <source>
        <dbReference type="Proteomes" id="UP000002729"/>
    </source>
</evidence>
<gene>
    <name evidence="6" type="ORF">AURANDRAFT_64974</name>
</gene>
<evidence type="ECO:0000256" key="4">
    <source>
        <dbReference type="SAM" id="MobiDB-lite"/>
    </source>
</evidence>
<dbReference type="GO" id="GO:0008757">
    <property type="term" value="F:S-adenosylmethionine-dependent methyltransferase activity"/>
    <property type="evidence" value="ECO:0007669"/>
    <property type="project" value="InterPro"/>
</dbReference>
<dbReference type="RefSeq" id="XP_009038015.1">
    <property type="nucleotide sequence ID" value="XM_009039767.1"/>
</dbReference>
<dbReference type="EMBL" id="GL833131">
    <property type="protein sequence ID" value="EGB07397.1"/>
    <property type="molecule type" value="Genomic_DNA"/>
</dbReference>
<keyword evidence="7" id="KW-1185">Reference proteome</keyword>
<keyword evidence="3" id="KW-0808">Transferase</keyword>
<dbReference type="InterPro" id="IPR029063">
    <property type="entry name" value="SAM-dependent_MTases_sf"/>
</dbReference>
<evidence type="ECO:0000259" key="5">
    <source>
        <dbReference type="Pfam" id="PF08241"/>
    </source>
</evidence>
<dbReference type="Pfam" id="PF08241">
    <property type="entry name" value="Methyltransf_11"/>
    <property type="match status" value="1"/>
</dbReference>
<feature type="region of interest" description="Disordered" evidence="4">
    <location>
        <begin position="208"/>
        <end position="236"/>
    </location>
</feature>
<protein>
    <recommendedName>
        <fullName evidence="5">Methyltransferase type 11 domain-containing protein</fullName>
    </recommendedName>
</protein>
<dbReference type="PANTHER" id="PTHR12176">
    <property type="entry name" value="SAM-DEPENDENT METHYLTRANSFERASE SUPERFAMILY PROTEIN"/>
    <property type="match status" value="1"/>
</dbReference>
<dbReference type="PANTHER" id="PTHR12176:SF80">
    <property type="entry name" value="EEF1A LYSINE METHYLTRANSFERASE 4"/>
    <property type="match status" value="1"/>
</dbReference>
<dbReference type="Proteomes" id="UP000002729">
    <property type="component" value="Unassembled WGS sequence"/>
</dbReference>
<name>F0YCF3_AURAN</name>
<accession>F0YCF3</accession>
<dbReference type="OrthoDB" id="411785at2759"/>
<keyword evidence="2" id="KW-0489">Methyltransferase</keyword>